<protein>
    <submittedName>
        <fullName evidence="4">Two component transcriptional regulator, LytTR family</fullName>
    </submittedName>
</protein>
<dbReference type="Pfam" id="PF04397">
    <property type="entry name" value="LytTR"/>
    <property type="match status" value="1"/>
</dbReference>
<proteinExistence type="predicted"/>
<sequence length="242" mass="28451">MALTCLILDDEEICVNQLRKYIEKVPTLTLKAYFTNPNEALLYLEHEKVDVIFLDMEMPNYALDGLDVIRILGDSQNYIFTTAYPKYASPSYEYNAVDFLEKPIRFERFTMAIHRVKQMLTIQTKGDTKATDKYTFVRVDGNFQRVDFNDLCWVESERNGIWFCTETNRYYSALPISDIEARLPKNQFIRVHKSFIIPISKAEVINRETISIRRQGKLQEIPIGDTYRKEFITSIENKVIKR</sequence>
<dbReference type="InterPro" id="IPR001789">
    <property type="entry name" value="Sig_transdc_resp-reg_receiver"/>
</dbReference>
<dbReference type="InterPro" id="IPR007492">
    <property type="entry name" value="LytTR_DNA-bd_dom"/>
</dbReference>
<dbReference type="PROSITE" id="PS50930">
    <property type="entry name" value="HTH_LYTTR"/>
    <property type="match status" value="1"/>
</dbReference>
<dbReference type="GO" id="GO:0003677">
    <property type="term" value="F:DNA binding"/>
    <property type="evidence" value="ECO:0007669"/>
    <property type="project" value="InterPro"/>
</dbReference>
<keyword evidence="5" id="KW-1185">Reference proteome</keyword>
<dbReference type="SUPFAM" id="SSF52172">
    <property type="entry name" value="CheY-like"/>
    <property type="match status" value="1"/>
</dbReference>
<dbReference type="InterPro" id="IPR046947">
    <property type="entry name" value="LytR-like"/>
</dbReference>
<evidence type="ECO:0000259" key="3">
    <source>
        <dbReference type="PROSITE" id="PS50930"/>
    </source>
</evidence>
<dbReference type="Pfam" id="PF00072">
    <property type="entry name" value="Response_reg"/>
    <property type="match status" value="1"/>
</dbReference>
<evidence type="ECO:0000313" key="5">
    <source>
        <dbReference type="Proteomes" id="UP000002028"/>
    </source>
</evidence>
<evidence type="ECO:0000259" key="2">
    <source>
        <dbReference type="PROSITE" id="PS50110"/>
    </source>
</evidence>
<dbReference type="InterPro" id="IPR011006">
    <property type="entry name" value="CheY-like_superfamily"/>
</dbReference>
<evidence type="ECO:0000256" key="1">
    <source>
        <dbReference type="PROSITE-ProRule" id="PRU00169"/>
    </source>
</evidence>
<dbReference type="SMART" id="SM00448">
    <property type="entry name" value="REC"/>
    <property type="match status" value="1"/>
</dbReference>
<dbReference type="RefSeq" id="WP_012931108.1">
    <property type="nucleotide sequence ID" value="NC_013731.1"/>
</dbReference>
<geneLocation type="plasmid" evidence="4 5">
    <name>pSLIN01</name>
</geneLocation>
<keyword evidence="1" id="KW-0597">Phosphoprotein</keyword>
<dbReference type="HOGENOM" id="CLU_000445_14_1_10"/>
<dbReference type="PANTHER" id="PTHR37299">
    <property type="entry name" value="TRANSCRIPTIONAL REGULATOR-RELATED"/>
    <property type="match status" value="1"/>
</dbReference>
<dbReference type="EMBL" id="CP001770">
    <property type="protein sequence ID" value="ADB42626.1"/>
    <property type="molecule type" value="Genomic_DNA"/>
</dbReference>
<reference evidence="4 5" key="1">
    <citation type="journal article" date="2010" name="Stand. Genomic Sci.">
        <title>Complete genome sequence of Spirosoma linguale type strain (1).</title>
        <authorList>
            <person name="Lail K."/>
            <person name="Sikorski J."/>
            <person name="Saunders E."/>
            <person name="Lapidus A."/>
            <person name="Glavina Del Rio T."/>
            <person name="Copeland A."/>
            <person name="Tice H."/>
            <person name="Cheng J.-F."/>
            <person name="Lucas S."/>
            <person name="Nolan M."/>
            <person name="Bruce D."/>
            <person name="Goodwin L."/>
            <person name="Pitluck S."/>
            <person name="Ivanova N."/>
            <person name="Mavromatis K."/>
            <person name="Ovchinnikova G."/>
            <person name="Pati A."/>
            <person name="Chen A."/>
            <person name="Palaniappan K."/>
            <person name="Land M."/>
            <person name="Hauser L."/>
            <person name="Chang Y.-J."/>
            <person name="Jeffries C.D."/>
            <person name="Chain P."/>
            <person name="Brettin T."/>
            <person name="Detter J.C."/>
            <person name="Schuetze A."/>
            <person name="Rohde M."/>
            <person name="Tindall B.J."/>
            <person name="Goeker M."/>
            <person name="Bristow J."/>
            <person name="Eisen J.A."/>
            <person name="Markowitz V."/>
            <person name="Hugenholtz P."/>
            <person name="Kyrpides N.C."/>
            <person name="Klenk H.-P."/>
            <person name="Chen F."/>
        </authorList>
    </citation>
    <scope>NUCLEOTIDE SEQUENCE [LARGE SCALE GENOMIC DNA]</scope>
    <source>
        <strain evidence="5">ATCC 33905 / DSM 74 / LMG 10896 / Claus 1</strain>
    </source>
</reference>
<dbReference type="KEGG" id="sli:Slin_6669"/>
<organism evidence="4 5">
    <name type="scientific">Spirosoma linguale (strain ATCC 33905 / DSM 74 / LMG 10896 / Claus 1)</name>
    <dbReference type="NCBI Taxonomy" id="504472"/>
    <lineage>
        <taxon>Bacteria</taxon>
        <taxon>Pseudomonadati</taxon>
        <taxon>Bacteroidota</taxon>
        <taxon>Cytophagia</taxon>
        <taxon>Cytophagales</taxon>
        <taxon>Cytophagaceae</taxon>
        <taxon>Spirosoma</taxon>
    </lineage>
</organism>
<feature type="domain" description="HTH LytTR-type" evidence="3">
    <location>
        <begin position="137"/>
        <end position="203"/>
    </location>
</feature>
<feature type="domain" description="Response regulatory" evidence="2">
    <location>
        <begin position="4"/>
        <end position="117"/>
    </location>
</feature>
<keyword evidence="4" id="KW-0614">Plasmid</keyword>
<evidence type="ECO:0000313" key="4">
    <source>
        <dbReference type="EMBL" id="ADB42626.1"/>
    </source>
</evidence>
<feature type="modified residue" description="4-aspartylphosphate" evidence="1">
    <location>
        <position position="55"/>
    </location>
</feature>
<dbReference type="Gene3D" id="2.40.50.1020">
    <property type="entry name" value="LytTr DNA-binding domain"/>
    <property type="match status" value="1"/>
</dbReference>
<dbReference type="SMART" id="SM00850">
    <property type="entry name" value="LytTR"/>
    <property type="match status" value="1"/>
</dbReference>
<gene>
    <name evidence="4" type="ordered locus">Slin_6669</name>
</gene>
<dbReference type="PANTHER" id="PTHR37299:SF1">
    <property type="entry name" value="STAGE 0 SPORULATION PROTEIN A HOMOLOG"/>
    <property type="match status" value="1"/>
</dbReference>
<dbReference type="PROSITE" id="PS50110">
    <property type="entry name" value="RESPONSE_REGULATORY"/>
    <property type="match status" value="1"/>
</dbReference>
<dbReference type="AlphaFoldDB" id="D2QUZ4"/>
<dbReference type="GO" id="GO:0000156">
    <property type="term" value="F:phosphorelay response regulator activity"/>
    <property type="evidence" value="ECO:0007669"/>
    <property type="project" value="InterPro"/>
</dbReference>
<name>D2QUZ4_SPILD</name>
<dbReference type="Proteomes" id="UP000002028">
    <property type="component" value="Plasmid pSLIN01"/>
</dbReference>
<dbReference type="Gene3D" id="3.40.50.2300">
    <property type="match status" value="1"/>
</dbReference>
<accession>D2QUZ4</accession>